<comment type="caution">
    <text evidence="7">The sequence shown here is derived from an EMBL/GenBank/DDBJ whole genome shotgun (WGS) entry which is preliminary data.</text>
</comment>
<evidence type="ECO:0000256" key="3">
    <source>
        <dbReference type="ARBA" id="ARBA00022694"/>
    </source>
</evidence>
<keyword evidence="4 5" id="KW-0413">Isomerase</keyword>
<feature type="domain" description="Pseudouridine synthase II N-terminal" evidence="6">
    <location>
        <begin position="28"/>
        <end position="178"/>
    </location>
</feature>
<reference evidence="7 8" key="1">
    <citation type="journal article" date="2018" name="Nat. Biotechnol.">
        <title>A standardized bacterial taxonomy based on genome phylogeny substantially revises the tree of life.</title>
        <authorList>
            <person name="Parks D.H."/>
            <person name="Chuvochina M."/>
            <person name="Waite D.W."/>
            <person name="Rinke C."/>
            <person name="Skarshewski A."/>
            <person name="Chaumeil P.A."/>
            <person name="Hugenholtz P."/>
        </authorList>
    </citation>
    <scope>NUCLEOTIDE SEQUENCE [LARGE SCALE GENOMIC DNA]</scope>
    <source>
        <strain evidence="7">UBA7921</strain>
    </source>
</reference>
<dbReference type="GO" id="GO:0031119">
    <property type="term" value="P:tRNA pseudouridine synthesis"/>
    <property type="evidence" value="ECO:0007669"/>
    <property type="project" value="UniProtKB-UniRule"/>
</dbReference>
<dbReference type="InterPro" id="IPR002501">
    <property type="entry name" value="PsdUridine_synth_N"/>
</dbReference>
<feature type="active site" description="Nucleophile" evidence="5">
    <location>
        <position position="43"/>
    </location>
</feature>
<evidence type="ECO:0000313" key="8">
    <source>
        <dbReference type="Proteomes" id="UP000262454"/>
    </source>
</evidence>
<dbReference type="PANTHER" id="PTHR13767">
    <property type="entry name" value="TRNA-PSEUDOURIDINE SYNTHASE"/>
    <property type="match status" value="1"/>
</dbReference>
<evidence type="ECO:0000313" key="7">
    <source>
        <dbReference type="EMBL" id="HAF07082.1"/>
    </source>
</evidence>
<dbReference type="GO" id="GO:0160148">
    <property type="term" value="F:tRNA pseudouridine(55) synthase activity"/>
    <property type="evidence" value="ECO:0007669"/>
    <property type="project" value="UniProtKB-EC"/>
</dbReference>
<evidence type="ECO:0000256" key="2">
    <source>
        <dbReference type="ARBA" id="ARBA00005642"/>
    </source>
</evidence>
<dbReference type="Proteomes" id="UP000262454">
    <property type="component" value="Unassembled WGS sequence"/>
</dbReference>
<dbReference type="PANTHER" id="PTHR13767:SF2">
    <property type="entry name" value="PSEUDOURIDYLATE SYNTHASE TRUB1"/>
    <property type="match status" value="1"/>
</dbReference>
<dbReference type="EC" id="5.4.99.25" evidence="5"/>
<dbReference type="InterPro" id="IPR014780">
    <property type="entry name" value="tRNA_psdUridine_synth_TruB"/>
</dbReference>
<sequence>MVNKRLNLIFNIDKEENIPSFKIVKRFRDIFKEKKVGFLGTLDPFASGVLPLFSGNFTKLIRYLEGCDKVYDAKIEFGLLTDTFDITGKVVEKRSKILNFDSKEIEKVIEKFFLGERLQIVPDYSATKIDGVRSYKLARKGFKLEERRKKVILKEFTLKDFDGKYLNVRIRVSKGFYVRSFAKELGEKLDTFGTVVSLKRIENGPFKIDDAKRIEDVKIEDSKLPEEILQEYMDTVELDGRSFEVLMNGNSLKYECQNQKSFLVKNERGYIVVESDGGSIYPKRCII</sequence>
<evidence type="ECO:0000256" key="5">
    <source>
        <dbReference type="HAMAP-Rule" id="MF_01080"/>
    </source>
</evidence>
<proteinExistence type="inferred from homology"/>
<dbReference type="InterPro" id="IPR020103">
    <property type="entry name" value="PsdUridine_synth_cat_dom_sf"/>
</dbReference>
<dbReference type="Gene3D" id="3.30.2350.10">
    <property type="entry name" value="Pseudouridine synthase"/>
    <property type="match status" value="1"/>
</dbReference>
<dbReference type="NCBIfam" id="TIGR00431">
    <property type="entry name" value="TruB"/>
    <property type="match status" value="1"/>
</dbReference>
<evidence type="ECO:0000256" key="4">
    <source>
        <dbReference type="ARBA" id="ARBA00023235"/>
    </source>
</evidence>
<protein>
    <recommendedName>
        <fullName evidence="5">tRNA pseudouridine synthase B</fullName>
        <ecNumber evidence="5">5.4.99.25</ecNumber>
    </recommendedName>
    <alternativeName>
        <fullName evidence="5">tRNA pseudouridine(55) synthase</fullName>
        <shortName evidence="5">Psi55 synthase</shortName>
    </alternativeName>
    <alternativeName>
        <fullName evidence="5">tRNA pseudouridylate synthase</fullName>
    </alternativeName>
    <alternativeName>
        <fullName evidence="5">tRNA-uridine isomerase</fullName>
    </alternativeName>
</protein>
<keyword evidence="3 5" id="KW-0819">tRNA processing</keyword>
<dbReference type="GO" id="GO:1990481">
    <property type="term" value="P:mRNA pseudouridine synthesis"/>
    <property type="evidence" value="ECO:0007669"/>
    <property type="project" value="TreeGrafter"/>
</dbReference>
<dbReference type="EMBL" id="DMCX01000013">
    <property type="protein sequence ID" value="HAF07082.1"/>
    <property type="molecule type" value="Genomic_DNA"/>
</dbReference>
<accession>A0A348MJ56</accession>
<dbReference type="AlphaFoldDB" id="A0A348MJ56"/>
<evidence type="ECO:0000259" key="6">
    <source>
        <dbReference type="Pfam" id="PF01509"/>
    </source>
</evidence>
<dbReference type="GO" id="GO:0003723">
    <property type="term" value="F:RNA binding"/>
    <property type="evidence" value="ECO:0007669"/>
    <property type="project" value="InterPro"/>
</dbReference>
<name>A0A348MJ56_UNCW3</name>
<evidence type="ECO:0000256" key="1">
    <source>
        <dbReference type="ARBA" id="ARBA00000385"/>
    </source>
</evidence>
<comment type="function">
    <text evidence="5">Responsible for synthesis of pseudouridine from uracil-55 in the psi GC loop of transfer RNAs.</text>
</comment>
<comment type="catalytic activity">
    <reaction evidence="1 5">
        <text>uridine(55) in tRNA = pseudouridine(55) in tRNA</text>
        <dbReference type="Rhea" id="RHEA:42532"/>
        <dbReference type="Rhea" id="RHEA-COMP:10101"/>
        <dbReference type="Rhea" id="RHEA-COMP:10102"/>
        <dbReference type="ChEBI" id="CHEBI:65314"/>
        <dbReference type="ChEBI" id="CHEBI:65315"/>
        <dbReference type="EC" id="5.4.99.25"/>
    </reaction>
</comment>
<gene>
    <name evidence="5 7" type="primary">truB</name>
    <name evidence="7" type="ORF">DCG82_01595</name>
</gene>
<dbReference type="SUPFAM" id="SSF55120">
    <property type="entry name" value="Pseudouridine synthase"/>
    <property type="match status" value="1"/>
</dbReference>
<comment type="similarity">
    <text evidence="2 5">Belongs to the pseudouridine synthase TruB family. Type 1 subfamily.</text>
</comment>
<organism evidence="7 8">
    <name type="scientific">candidate division WOR-3 bacterium</name>
    <dbReference type="NCBI Taxonomy" id="2052148"/>
    <lineage>
        <taxon>Bacteria</taxon>
        <taxon>Bacteria division WOR-3</taxon>
    </lineage>
</organism>
<dbReference type="Pfam" id="PF01509">
    <property type="entry name" value="TruB_N"/>
    <property type="match status" value="1"/>
</dbReference>
<dbReference type="HAMAP" id="MF_01080">
    <property type="entry name" value="TruB_bact"/>
    <property type="match status" value="1"/>
</dbReference>